<feature type="compositionally biased region" description="Basic and acidic residues" evidence="1">
    <location>
        <begin position="68"/>
        <end position="82"/>
    </location>
</feature>
<evidence type="ECO:0000313" key="3">
    <source>
        <dbReference type="Proteomes" id="UP000233837"/>
    </source>
</evidence>
<feature type="compositionally biased region" description="Gly residues" evidence="1">
    <location>
        <begin position="56"/>
        <end position="66"/>
    </location>
</feature>
<sequence length="90" mass="9557">MIRGGSGFTDERPARRKFFCGGGRVTDHYGRHFEQEECVITEGGGQKPPLRTPIRGGIGFSGGGTAGRECHSRGGEVADHYGRSFGQASG</sequence>
<protein>
    <submittedName>
        <fullName evidence="2">Uncharacterized protein</fullName>
    </submittedName>
</protein>
<organism evidence="2 3">
    <name type="scientific">Dendrobium catenatum</name>
    <dbReference type="NCBI Taxonomy" id="906689"/>
    <lineage>
        <taxon>Eukaryota</taxon>
        <taxon>Viridiplantae</taxon>
        <taxon>Streptophyta</taxon>
        <taxon>Embryophyta</taxon>
        <taxon>Tracheophyta</taxon>
        <taxon>Spermatophyta</taxon>
        <taxon>Magnoliopsida</taxon>
        <taxon>Liliopsida</taxon>
        <taxon>Asparagales</taxon>
        <taxon>Orchidaceae</taxon>
        <taxon>Epidendroideae</taxon>
        <taxon>Malaxideae</taxon>
        <taxon>Dendrobiinae</taxon>
        <taxon>Dendrobium</taxon>
    </lineage>
</organism>
<reference evidence="2 3" key="2">
    <citation type="journal article" date="2017" name="Nature">
        <title>The Apostasia genome and the evolution of orchids.</title>
        <authorList>
            <person name="Zhang G.Q."/>
            <person name="Liu K.W."/>
            <person name="Li Z."/>
            <person name="Lohaus R."/>
            <person name="Hsiao Y.Y."/>
            <person name="Niu S.C."/>
            <person name="Wang J.Y."/>
            <person name="Lin Y.C."/>
            <person name="Xu Q."/>
            <person name="Chen L.J."/>
            <person name="Yoshida K."/>
            <person name="Fujiwara S."/>
            <person name="Wang Z.W."/>
            <person name="Zhang Y.Q."/>
            <person name="Mitsuda N."/>
            <person name="Wang M."/>
            <person name="Liu G.H."/>
            <person name="Pecoraro L."/>
            <person name="Huang H.X."/>
            <person name="Xiao X.J."/>
            <person name="Lin M."/>
            <person name="Wu X.Y."/>
            <person name="Wu W.L."/>
            <person name="Chen Y.Y."/>
            <person name="Chang S.B."/>
            <person name="Sakamoto S."/>
            <person name="Ohme-Takagi M."/>
            <person name="Yagi M."/>
            <person name="Zeng S.J."/>
            <person name="Shen C.Y."/>
            <person name="Yeh C.M."/>
            <person name="Luo Y.B."/>
            <person name="Tsai W.C."/>
            <person name="Van de Peer Y."/>
            <person name="Liu Z.J."/>
        </authorList>
    </citation>
    <scope>NUCLEOTIDE SEQUENCE [LARGE SCALE GENOMIC DNA]</scope>
    <source>
        <tissue evidence="2">The whole plant</tissue>
    </source>
</reference>
<gene>
    <name evidence="2" type="ORF">MA16_Dca028265</name>
</gene>
<name>A0A2I0V8Z3_9ASPA</name>
<dbReference type="AlphaFoldDB" id="A0A2I0V8Z3"/>
<accession>A0A2I0V8Z3</accession>
<dbReference type="Proteomes" id="UP000233837">
    <property type="component" value="Unassembled WGS sequence"/>
</dbReference>
<keyword evidence="3" id="KW-1185">Reference proteome</keyword>
<dbReference type="EMBL" id="KZ505312">
    <property type="protein sequence ID" value="PKU59885.1"/>
    <property type="molecule type" value="Genomic_DNA"/>
</dbReference>
<feature type="region of interest" description="Disordered" evidence="1">
    <location>
        <begin position="42"/>
        <end position="90"/>
    </location>
</feature>
<evidence type="ECO:0000256" key="1">
    <source>
        <dbReference type="SAM" id="MobiDB-lite"/>
    </source>
</evidence>
<reference evidence="2 3" key="1">
    <citation type="journal article" date="2016" name="Sci. Rep.">
        <title>The Dendrobium catenatum Lindl. genome sequence provides insights into polysaccharide synthase, floral development and adaptive evolution.</title>
        <authorList>
            <person name="Zhang G.Q."/>
            <person name="Xu Q."/>
            <person name="Bian C."/>
            <person name="Tsai W.C."/>
            <person name="Yeh C.M."/>
            <person name="Liu K.W."/>
            <person name="Yoshida K."/>
            <person name="Zhang L.S."/>
            <person name="Chang S.B."/>
            <person name="Chen F."/>
            <person name="Shi Y."/>
            <person name="Su Y.Y."/>
            <person name="Zhang Y.Q."/>
            <person name="Chen L.J."/>
            <person name="Yin Y."/>
            <person name="Lin M."/>
            <person name="Huang H."/>
            <person name="Deng H."/>
            <person name="Wang Z.W."/>
            <person name="Zhu S.L."/>
            <person name="Zhao X."/>
            <person name="Deng C."/>
            <person name="Niu S.C."/>
            <person name="Huang J."/>
            <person name="Wang M."/>
            <person name="Liu G.H."/>
            <person name="Yang H.J."/>
            <person name="Xiao X.J."/>
            <person name="Hsiao Y.Y."/>
            <person name="Wu W.L."/>
            <person name="Chen Y.Y."/>
            <person name="Mitsuda N."/>
            <person name="Ohme-Takagi M."/>
            <person name="Luo Y.B."/>
            <person name="Van de Peer Y."/>
            <person name="Liu Z.J."/>
        </authorList>
    </citation>
    <scope>NUCLEOTIDE SEQUENCE [LARGE SCALE GENOMIC DNA]</scope>
    <source>
        <tissue evidence="2">The whole plant</tissue>
    </source>
</reference>
<evidence type="ECO:0000313" key="2">
    <source>
        <dbReference type="EMBL" id="PKU59885.1"/>
    </source>
</evidence>
<proteinExistence type="predicted"/>